<evidence type="ECO:0000256" key="1">
    <source>
        <dbReference type="SAM" id="MobiDB-lite"/>
    </source>
</evidence>
<reference evidence="2" key="1">
    <citation type="journal article" date="2019" name="Sci. Rep.">
        <title>Draft genome of Tanacetum cinerariifolium, the natural source of mosquito coil.</title>
        <authorList>
            <person name="Yamashiro T."/>
            <person name="Shiraishi A."/>
            <person name="Satake H."/>
            <person name="Nakayama K."/>
        </authorList>
    </citation>
    <scope>NUCLEOTIDE SEQUENCE</scope>
</reference>
<proteinExistence type="predicted"/>
<comment type="caution">
    <text evidence="2">The sequence shown here is derived from an EMBL/GenBank/DDBJ whole genome shotgun (WGS) entry which is preliminary data.</text>
</comment>
<protein>
    <submittedName>
        <fullName evidence="2">Uncharacterized protein</fullName>
    </submittedName>
</protein>
<dbReference type="EMBL" id="BKCJ010000233">
    <property type="protein sequence ID" value="GEU31254.1"/>
    <property type="molecule type" value="Genomic_DNA"/>
</dbReference>
<dbReference type="AlphaFoldDB" id="A0A6L2J6F5"/>
<feature type="region of interest" description="Disordered" evidence="1">
    <location>
        <begin position="54"/>
        <end position="104"/>
    </location>
</feature>
<name>A0A6L2J6F5_TANCI</name>
<sequence>MQQIQDKVKKSCMYTQLAIPEFRDTLIQHLEYVKKSIDERAQLKREYDSWLNERQTQTTKEKVDMSKALDASSVDTKSSRTESKEQDTNSISGNDAHDNGADIRPIYDEKPMAKNRMDLPKDTPYLEMTVLRYDGDECDKGRMPTKIRLTLEQSQQGVSNDVLVSIEGVEELKRNVWIKGENKKALQYTLGRNRVNTYAIRFTKMNSEHPSDTYVLTVKMELLLEPTSNKLLVGLDDGVADSFQLESDSSPHDHAQTTKTY</sequence>
<organism evidence="2">
    <name type="scientific">Tanacetum cinerariifolium</name>
    <name type="common">Dalmatian daisy</name>
    <name type="synonym">Chrysanthemum cinerariifolium</name>
    <dbReference type="NCBI Taxonomy" id="118510"/>
    <lineage>
        <taxon>Eukaryota</taxon>
        <taxon>Viridiplantae</taxon>
        <taxon>Streptophyta</taxon>
        <taxon>Embryophyta</taxon>
        <taxon>Tracheophyta</taxon>
        <taxon>Spermatophyta</taxon>
        <taxon>Magnoliopsida</taxon>
        <taxon>eudicotyledons</taxon>
        <taxon>Gunneridae</taxon>
        <taxon>Pentapetalae</taxon>
        <taxon>asterids</taxon>
        <taxon>campanulids</taxon>
        <taxon>Asterales</taxon>
        <taxon>Asteraceae</taxon>
        <taxon>Asteroideae</taxon>
        <taxon>Anthemideae</taxon>
        <taxon>Anthemidinae</taxon>
        <taxon>Tanacetum</taxon>
    </lineage>
</organism>
<accession>A0A6L2J6F5</accession>
<gene>
    <name evidence="2" type="ORF">Tci_003232</name>
</gene>
<evidence type="ECO:0000313" key="2">
    <source>
        <dbReference type="EMBL" id="GEU31254.1"/>
    </source>
</evidence>
<feature type="compositionally biased region" description="Basic and acidic residues" evidence="1">
    <location>
        <begin position="95"/>
        <end position="104"/>
    </location>
</feature>
<feature type="compositionally biased region" description="Basic and acidic residues" evidence="1">
    <location>
        <begin position="77"/>
        <end position="87"/>
    </location>
</feature>